<dbReference type="InterPro" id="IPR020904">
    <property type="entry name" value="Sc_DH/Rdtase_CS"/>
</dbReference>
<dbReference type="InParanoid" id="A0A1E7EPT1"/>
<comment type="similarity">
    <text evidence="1 2">Belongs to the short-chain dehydrogenases/reductases (SDR) family.</text>
</comment>
<dbReference type="SUPFAM" id="SSF51735">
    <property type="entry name" value="NAD(P)-binding Rossmann-fold domains"/>
    <property type="match status" value="1"/>
</dbReference>
<reference evidence="3 4" key="1">
    <citation type="submission" date="2016-09" db="EMBL/GenBank/DDBJ databases">
        <title>Extensive genetic diversity and differential bi-allelic expression allows diatom success in the polar Southern Ocean.</title>
        <authorList>
            <consortium name="DOE Joint Genome Institute"/>
            <person name="Mock T."/>
            <person name="Otillar R.P."/>
            <person name="Strauss J."/>
            <person name="Dupont C."/>
            <person name="Frickenhaus S."/>
            <person name="Maumus F."/>
            <person name="Mcmullan M."/>
            <person name="Sanges R."/>
            <person name="Schmutz J."/>
            <person name="Toseland A."/>
            <person name="Valas R."/>
            <person name="Veluchamy A."/>
            <person name="Ward B.J."/>
            <person name="Allen A."/>
            <person name="Barry K."/>
            <person name="Falciatore A."/>
            <person name="Ferrante M."/>
            <person name="Fortunato A.E."/>
            <person name="Gloeckner G."/>
            <person name="Gruber A."/>
            <person name="Hipkin R."/>
            <person name="Janech M."/>
            <person name="Kroth P."/>
            <person name="Leese F."/>
            <person name="Lindquist E."/>
            <person name="Lyon B.R."/>
            <person name="Martin J."/>
            <person name="Mayer C."/>
            <person name="Parker M."/>
            <person name="Quesneville H."/>
            <person name="Raymond J."/>
            <person name="Uhlig C."/>
            <person name="Valentin K.U."/>
            <person name="Worden A.Z."/>
            <person name="Armbrust E.V."/>
            <person name="Bowler C."/>
            <person name="Green B."/>
            <person name="Moulton V."/>
            <person name="Van Oosterhout C."/>
            <person name="Grigoriev I."/>
        </authorList>
    </citation>
    <scope>NUCLEOTIDE SEQUENCE [LARGE SCALE GENOMIC DNA]</scope>
    <source>
        <strain evidence="3 4">CCMP1102</strain>
    </source>
</reference>
<dbReference type="InterPro" id="IPR036291">
    <property type="entry name" value="NAD(P)-bd_dom_sf"/>
</dbReference>
<dbReference type="Gene3D" id="3.40.50.720">
    <property type="entry name" value="NAD(P)-binding Rossmann-like Domain"/>
    <property type="match status" value="1"/>
</dbReference>
<dbReference type="PRINTS" id="PR00081">
    <property type="entry name" value="GDHRDH"/>
</dbReference>
<protein>
    <submittedName>
        <fullName evidence="3">NAD(P)-binding protein</fullName>
    </submittedName>
</protein>
<sequence>MPPLARNKIALITGGSGTFGKAIANVFLSNNISVILTGRTLSKLEETKRTLKTTTTTTTGNNTFCHVIQSDISKEDSVIKLFQEIDQMDECVGSGGVDIVVNNAGINVTANSIEELTAKDMEDVLGVNVVGAFLCSREAIKRMKQKDDEDEIVEREKGRGRIINIGSISSTSPRPNSTAYTTSKFAIEGLTKSLSLDCREHGIAVGIIHPGNVISDLLSPEEVEVRGRTEGFLTADDVAKCVLTMASFPYNVNVLELTVIPTTQPFVGRG</sequence>
<dbReference type="CDD" id="cd05233">
    <property type="entry name" value="SDR_c"/>
    <property type="match status" value="1"/>
</dbReference>
<dbReference type="Pfam" id="PF00106">
    <property type="entry name" value="adh_short"/>
    <property type="match status" value="1"/>
</dbReference>
<evidence type="ECO:0000313" key="3">
    <source>
        <dbReference type="EMBL" id="OEU07864.1"/>
    </source>
</evidence>
<name>A0A1E7EPT1_9STRA</name>
<dbReference type="PRINTS" id="PR00080">
    <property type="entry name" value="SDRFAMILY"/>
</dbReference>
<dbReference type="PROSITE" id="PS00061">
    <property type="entry name" value="ADH_SHORT"/>
    <property type="match status" value="1"/>
</dbReference>
<proteinExistence type="inferred from homology"/>
<keyword evidence="4" id="KW-1185">Reference proteome</keyword>
<dbReference type="InterPro" id="IPR002347">
    <property type="entry name" value="SDR_fam"/>
</dbReference>
<dbReference type="OrthoDB" id="1933717at2759"/>
<evidence type="ECO:0000256" key="1">
    <source>
        <dbReference type="ARBA" id="ARBA00006484"/>
    </source>
</evidence>
<gene>
    <name evidence="3" type="ORF">FRACYDRAFT_229357</name>
</gene>
<dbReference type="AlphaFoldDB" id="A0A1E7EPT1"/>
<dbReference type="EMBL" id="KV784383">
    <property type="protein sequence ID" value="OEU07864.1"/>
    <property type="molecule type" value="Genomic_DNA"/>
</dbReference>
<dbReference type="PANTHER" id="PTHR42760">
    <property type="entry name" value="SHORT-CHAIN DEHYDROGENASES/REDUCTASES FAMILY MEMBER"/>
    <property type="match status" value="1"/>
</dbReference>
<evidence type="ECO:0000256" key="2">
    <source>
        <dbReference type="RuleBase" id="RU000363"/>
    </source>
</evidence>
<dbReference type="Proteomes" id="UP000095751">
    <property type="component" value="Unassembled WGS sequence"/>
</dbReference>
<dbReference type="KEGG" id="fcy:FRACYDRAFT_229357"/>
<dbReference type="GO" id="GO:0016616">
    <property type="term" value="F:oxidoreductase activity, acting on the CH-OH group of donors, NAD or NADP as acceptor"/>
    <property type="evidence" value="ECO:0007669"/>
    <property type="project" value="TreeGrafter"/>
</dbReference>
<evidence type="ECO:0000313" key="4">
    <source>
        <dbReference type="Proteomes" id="UP000095751"/>
    </source>
</evidence>
<accession>A0A1E7EPT1</accession>
<organism evidence="3 4">
    <name type="scientific">Fragilariopsis cylindrus CCMP1102</name>
    <dbReference type="NCBI Taxonomy" id="635003"/>
    <lineage>
        <taxon>Eukaryota</taxon>
        <taxon>Sar</taxon>
        <taxon>Stramenopiles</taxon>
        <taxon>Ochrophyta</taxon>
        <taxon>Bacillariophyta</taxon>
        <taxon>Bacillariophyceae</taxon>
        <taxon>Bacillariophycidae</taxon>
        <taxon>Bacillariales</taxon>
        <taxon>Bacillariaceae</taxon>
        <taxon>Fragilariopsis</taxon>
    </lineage>
</organism>